<feature type="domain" description="Penicillin-binding protein transpeptidase" evidence="5">
    <location>
        <begin position="346"/>
        <end position="654"/>
    </location>
</feature>
<dbReference type="PANTHER" id="PTHR30627">
    <property type="entry name" value="PEPTIDOGLYCAN D,D-TRANSPEPTIDASE"/>
    <property type="match status" value="1"/>
</dbReference>
<protein>
    <submittedName>
        <fullName evidence="7">Unannotated protein</fullName>
    </submittedName>
</protein>
<comment type="subcellular location">
    <subcellularLocation>
        <location evidence="1">Membrane</location>
    </subcellularLocation>
</comment>
<evidence type="ECO:0000259" key="5">
    <source>
        <dbReference type="Pfam" id="PF00905"/>
    </source>
</evidence>
<feature type="compositionally biased region" description="Low complexity" evidence="3">
    <location>
        <begin position="33"/>
        <end position="67"/>
    </location>
</feature>
<evidence type="ECO:0000259" key="6">
    <source>
        <dbReference type="Pfam" id="PF03717"/>
    </source>
</evidence>
<dbReference type="EMBL" id="CAEZXA010000001">
    <property type="protein sequence ID" value="CAB4662360.1"/>
    <property type="molecule type" value="Genomic_DNA"/>
</dbReference>
<feature type="region of interest" description="Disordered" evidence="3">
    <location>
        <begin position="1"/>
        <end position="67"/>
    </location>
</feature>
<dbReference type="AlphaFoldDB" id="A0A6J6LKJ7"/>
<dbReference type="SUPFAM" id="SSF56601">
    <property type="entry name" value="beta-lactamase/transpeptidase-like"/>
    <property type="match status" value="1"/>
</dbReference>
<dbReference type="PANTHER" id="PTHR30627:SF1">
    <property type="entry name" value="PEPTIDOGLYCAN D,D-TRANSPEPTIDASE FTSI"/>
    <property type="match status" value="1"/>
</dbReference>
<keyword evidence="4" id="KW-0812">Transmembrane</keyword>
<evidence type="ECO:0000256" key="2">
    <source>
        <dbReference type="ARBA" id="ARBA00023136"/>
    </source>
</evidence>
<dbReference type="InterPro" id="IPR005311">
    <property type="entry name" value="PBP_dimer"/>
</dbReference>
<evidence type="ECO:0000256" key="4">
    <source>
        <dbReference type="SAM" id="Phobius"/>
    </source>
</evidence>
<feature type="transmembrane region" description="Helical" evidence="4">
    <location>
        <begin position="112"/>
        <end position="132"/>
    </location>
</feature>
<dbReference type="GO" id="GO:0005886">
    <property type="term" value="C:plasma membrane"/>
    <property type="evidence" value="ECO:0007669"/>
    <property type="project" value="TreeGrafter"/>
</dbReference>
<organism evidence="7">
    <name type="scientific">freshwater metagenome</name>
    <dbReference type="NCBI Taxonomy" id="449393"/>
    <lineage>
        <taxon>unclassified sequences</taxon>
        <taxon>metagenomes</taxon>
        <taxon>ecological metagenomes</taxon>
    </lineage>
</organism>
<dbReference type="Gene3D" id="3.40.710.10">
    <property type="entry name" value="DD-peptidase/beta-lactamase superfamily"/>
    <property type="match status" value="1"/>
</dbReference>
<evidence type="ECO:0000313" key="7">
    <source>
        <dbReference type="EMBL" id="CAB4662360.1"/>
    </source>
</evidence>
<accession>A0A6J6LKJ7</accession>
<evidence type="ECO:0000256" key="3">
    <source>
        <dbReference type="SAM" id="MobiDB-lite"/>
    </source>
</evidence>
<dbReference type="InterPro" id="IPR012338">
    <property type="entry name" value="Beta-lactam/transpept-like"/>
</dbReference>
<dbReference type="GO" id="GO:0008658">
    <property type="term" value="F:penicillin binding"/>
    <property type="evidence" value="ECO:0007669"/>
    <property type="project" value="InterPro"/>
</dbReference>
<reference evidence="7" key="1">
    <citation type="submission" date="2020-05" db="EMBL/GenBank/DDBJ databases">
        <authorList>
            <person name="Chiriac C."/>
            <person name="Salcher M."/>
            <person name="Ghai R."/>
            <person name="Kavagutti S V."/>
        </authorList>
    </citation>
    <scope>NUCLEOTIDE SEQUENCE</scope>
</reference>
<proteinExistence type="predicted"/>
<dbReference type="EMBL" id="CAEZZL010000001">
    <property type="protein sequence ID" value="CAB4750603.1"/>
    <property type="molecule type" value="Genomic_DNA"/>
</dbReference>
<dbReference type="Gene3D" id="3.90.1310.10">
    <property type="entry name" value="Penicillin-binding protein 2a (Domain 2)"/>
    <property type="match status" value="1"/>
</dbReference>
<dbReference type="GO" id="GO:0071555">
    <property type="term" value="P:cell wall organization"/>
    <property type="evidence" value="ECO:0007669"/>
    <property type="project" value="TreeGrafter"/>
</dbReference>
<sequence>MSSGSGSQRGTRSHGTVSSSRESSPRTTRDSRAVSSRSRSTSRPSVAKKPSRPAAARTAPSRRPVATTSPFESLMMSAWRWTKTCFTGEVPSALRSSKIPSSEAHRRVKGRLRIIVVVMIALMSVLLVRVGMLQTVQRSKYFAASVDQRTRVNIMRAARGVIFDRNGNELALSVPSTTVYADPRAITDFPFVAHSLAVALAYTPEQEAKLLEALSVPGSKFRYIARGMTKVEAQTLLGLGLPGVYSYTEPSREVEGGVAGAVIGRTDPDGLGISGLEKQFNKILTGVDGKGIREVDKNGRSIAGVQSTTLAPVPGDDIVLTLDKNIQYQTDTALLDRVGQLSAKGGTAIVMNSTTGQIYAMSNVRRNAAGSAVLATGNFAAVEAYEPGSVAKVFSISAALNEGVVTPETVQKVPGVIVVDKYPIRDAWPHPPMDMNLRTIVSESSNIGTLMTAEKISSNTLHDYLSAFGFGSATGLQYPGESRGTLRDAKKWRGTEKVTVSYGYGMATTPLQLIAGVNTVANKGVYVAPQLVSATIDKSGKRHSSGASDSRAVLKPETAATMTDMLREVICTGTGELAQVKGMEIAGKTGTGYKVQANGTYSTDTGGRKYFASFVGYFPASNPQVTMLISIDEPDASSRDRFGGTAAAPVFARLVPSVMHELGIEATGPGTGCKAGAKSAGH</sequence>
<gene>
    <name evidence="7" type="ORF">UFOPK2334_00024</name>
    <name evidence="8" type="ORF">UFOPK2870_00016</name>
</gene>
<evidence type="ECO:0000313" key="8">
    <source>
        <dbReference type="EMBL" id="CAB4750603.1"/>
    </source>
</evidence>
<dbReference type="Gene3D" id="3.30.450.330">
    <property type="match status" value="1"/>
</dbReference>
<feature type="compositionally biased region" description="Basic and acidic residues" evidence="3">
    <location>
        <begin position="23"/>
        <end position="32"/>
    </location>
</feature>
<dbReference type="Pfam" id="PF00905">
    <property type="entry name" value="Transpeptidase"/>
    <property type="match status" value="1"/>
</dbReference>
<keyword evidence="4" id="KW-1133">Transmembrane helix</keyword>
<dbReference type="InterPro" id="IPR036138">
    <property type="entry name" value="PBP_dimer_sf"/>
</dbReference>
<keyword evidence="2 4" id="KW-0472">Membrane</keyword>
<evidence type="ECO:0000256" key="1">
    <source>
        <dbReference type="ARBA" id="ARBA00004370"/>
    </source>
</evidence>
<dbReference type="InterPro" id="IPR050515">
    <property type="entry name" value="Beta-lactam/transpept"/>
</dbReference>
<dbReference type="Pfam" id="PF03717">
    <property type="entry name" value="PBP_dimer"/>
    <property type="match status" value="1"/>
</dbReference>
<feature type="domain" description="Penicillin-binding protein dimerisation" evidence="6">
    <location>
        <begin position="156"/>
        <end position="303"/>
    </location>
</feature>
<dbReference type="InterPro" id="IPR001460">
    <property type="entry name" value="PCN-bd_Tpept"/>
</dbReference>
<dbReference type="SUPFAM" id="SSF56519">
    <property type="entry name" value="Penicillin binding protein dimerisation domain"/>
    <property type="match status" value="1"/>
</dbReference>
<name>A0A6J6LKJ7_9ZZZZ</name>
<feature type="compositionally biased region" description="Low complexity" evidence="3">
    <location>
        <begin position="1"/>
        <end position="22"/>
    </location>
</feature>